<evidence type="ECO:0000313" key="1">
    <source>
        <dbReference type="EMBL" id="KAK6309732.1"/>
    </source>
</evidence>
<comment type="caution">
    <text evidence="1">The sequence shown here is derived from an EMBL/GenBank/DDBJ whole genome shotgun (WGS) entry which is preliminary data.</text>
</comment>
<dbReference type="AlphaFoldDB" id="A0AAN8LJH9"/>
<dbReference type="EMBL" id="JAGTTL010000017">
    <property type="protein sequence ID" value="KAK6309732.1"/>
    <property type="molecule type" value="Genomic_DNA"/>
</dbReference>
<protein>
    <submittedName>
        <fullName evidence="1">Uncharacterized protein</fullName>
    </submittedName>
</protein>
<name>A0AAN8LJH9_9TELE</name>
<proteinExistence type="predicted"/>
<keyword evidence="2" id="KW-1185">Reference proteome</keyword>
<dbReference type="Proteomes" id="UP001356427">
    <property type="component" value="Unassembled WGS sequence"/>
</dbReference>
<gene>
    <name evidence="1" type="ORF">J4Q44_G00196130</name>
</gene>
<evidence type="ECO:0000313" key="2">
    <source>
        <dbReference type="Proteomes" id="UP001356427"/>
    </source>
</evidence>
<organism evidence="1 2">
    <name type="scientific">Coregonus suidteri</name>
    <dbReference type="NCBI Taxonomy" id="861788"/>
    <lineage>
        <taxon>Eukaryota</taxon>
        <taxon>Metazoa</taxon>
        <taxon>Chordata</taxon>
        <taxon>Craniata</taxon>
        <taxon>Vertebrata</taxon>
        <taxon>Euteleostomi</taxon>
        <taxon>Actinopterygii</taxon>
        <taxon>Neopterygii</taxon>
        <taxon>Teleostei</taxon>
        <taxon>Protacanthopterygii</taxon>
        <taxon>Salmoniformes</taxon>
        <taxon>Salmonidae</taxon>
        <taxon>Coregoninae</taxon>
        <taxon>Coregonus</taxon>
    </lineage>
</organism>
<reference evidence="1 2" key="1">
    <citation type="submission" date="2021-04" db="EMBL/GenBank/DDBJ databases">
        <authorList>
            <person name="De Guttry C."/>
            <person name="Zahm M."/>
            <person name="Klopp C."/>
            <person name="Cabau C."/>
            <person name="Louis A."/>
            <person name="Berthelot C."/>
            <person name="Parey E."/>
            <person name="Roest Crollius H."/>
            <person name="Montfort J."/>
            <person name="Robinson-Rechavi M."/>
            <person name="Bucao C."/>
            <person name="Bouchez O."/>
            <person name="Gislard M."/>
            <person name="Lluch J."/>
            <person name="Milhes M."/>
            <person name="Lampietro C."/>
            <person name="Lopez Roques C."/>
            <person name="Donnadieu C."/>
            <person name="Braasch I."/>
            <person name="Desvignes T."/>
            <person name="Postlethwait J."/>
            <person name="Bobe J."/>
            <person name="Wedekind C."/>
            <person name="Guiguen Y."/>
        </authorList>
    </citation>
    <scope>NUCLEOTIDE SEQUENCE [LARGE SCALE GENOMIC DNA]</scope>
    <source>
        <strain evidence="1">Cs_M1</strain>
        <tissue evidence="1">Blood</tissue>
    </source>
</reference>
<sequence>MLCLQEVRLSITDLHQPLSSEPALLHSSRQVTTPLRPGPILHRPLHPSLRARPCWEAAPRTIFLSVDSHHHLQQEQVCQ</sequence>
<accession>A0AAN8LJH9</accession>